<dbReference type="Pfam" id="PF12937">
    <property type="entry name" value="F-box-like"/>
    <property type="match status" value="1"/>
</dbReference>
<dbReference type="PROSITE" id="PS50963">
    <property type="entry name" value="LINK_2"/>
    <property type="match status" value="2"/>
</dbReference>
<dbReference type="SUPFAM" id="SSF160631">
    <property type="entry name" value="SMI1/KNR4-like"/>
    <property type="match status" value="1"/>
</dbReference>
<dbReference type="Proteomes" id="UP000289886">
    <property type="component" value="Unassembled WGS sequence"/>
</dbReference>
<gene>
    <name evidence="10" type="ORF">EOD39_5560</name>
</gene>
<dbReference type="PANTHER" id="PTHR46550:SF1">
    <property type="entry name" value="F-BOX PROTEIN 3"/>
    <property type="match status" value="1"/>
</dbReference>
<evidence type="ECO:0000313" key="10">
    <source>
        <dbReference type="EMBL" id="RXM33291.1"/>
    </source>
</evidence>
<feature type="domain" description="ApaG" evidence="9">
    <location>
        <begin position="247"/>
        <end position="377"/>
    </location>
</feature>
<dbReference type="InterPro" id="IPR037883">
    <property type="entry name" value="Knr4/Smi1-like_sf"/>
</dbReference>
<sequence length="807" mass="90711">MATSTELSLEIIPSDPLLLILSFLDFKDLISCSHVSRRLQELSNHNPLWKRHCQKHWLLSESDKAQRTQSWKDLFREFYSDLGRYIEHYATLKRAWDDLKRYLDQECPRMIISLKDGVKEDELNAIEAQIGCKLPHDYRCSFRIHNGQKLVVPGLMGSMALSNHYRSEDLLDIETAAGGFQQRKGLRQCLPLTFCFHTGLSQYMALESVEGRHRYEIFYHCPDQMARDPSAIDMFITGRYVHDKECVATTGDITVSVSTSFLPELSSVHPPHYFFTYRIRIEMSKDALPENACQLDSRYWKITNANGNVEEVQGPGVVGEFPVMQPGKVHEYASCTTFSTTSGHMEGHYTFHRLKNKEVMFNITIPRFHMVCPPFRKSVVRTGSASDVSHTSWNDEENSTDTDDYEDAEQGGLGFPAPSVVSGVFESSIMTYNYTQSREYCLSQNATLATLEQVTRAQNASFQTCRYGWVKEQQIILARATATKSCGSNNIGIIKQEPCGYYIAPSAYCYKFNVVTGVFHVDSQSGKYNLTFAEANSTCVGLNATVATESQLRVAHAAGFQTCRPGWSKDNDVVQFSSGNLTITPCVNEPSRLASVYCFNPNMWLKITMVCIIASIFIILLMAAAFMRGPKKPAQDSTLEKDNGLHQPRWNKTSMYIPKDDIFHQIPAYQNNDAGTKPSVLSKALNTGYRSHTFTNYGFESTPEDSEHSFDKTHPDGSPAGVNPQDASPGNSHVYSNAGFDGGTVLRQQCIQYVKCDFSKLSLQFEVSDFKFHCCNTDLCNSGTVTALSKSLLSLITGLTVFWMCLM</sequence>
<dbReference type="InterPro" id="IPR018958">
    <property type="entry name" value="Knr4/Smi1-like_dom"/>
</dbReference>
<dbReference type="NCBIfam" id="NF003967">
    <property type="entry name" value="PRK05461.1"/>
    <property type="match status" value="1"/>
</dbReference>
<feature type="region of interest" description="Disordered" evidence="5">
    <location>
        <begin position="386"/>
        <end position="409"/>
    </location>
</feature>
<organism evidence="10 11">
    <name type="scientific">Acipenser ruthenus</name>
    <name type="common">Sterlet sturgeon</name>
    <dbReference type="NCBI Taxonomy" id="7906"/>
    <lineage>
        <taxon>Eukaryota</taxon>
        <taxon>Metazoa</taxon>
        <taxon>Chordata</taxon>
        <taxon>Craniata</taxon>
        <taxon>Vertebrata</taxon>
        <taxon>Euteleostomi</taxon>
        <taxon>Actinopterygii</taxon>
        <taxon>Chondrostei</taxon>
        <taxon>Acipenseriformes</taxon>
        <taxon>Acipenseridae</taxon>
        <taxon>Acipenser</taxon>
    </lineage>
</organism>
<dbReference type="Gene3D" id="1.20.1280.50">
    <property type="match status" value="1"/>
</dbReference>
<dbReference type="InterPro" id="IPR016187">
    <property type="entry name" value="CTDL_fold"/>
</dbReference>
<dbReference type="PANTHER" id="PTHR46550">
    <property type="entry name" value="F-BOX ONLY PROTEIN 3"/>
    <property type="match status" value="1"/>
</dbReference>
<comment type="caution">
    <text evidence="4">Lacks conserved residue(s) required for the propagation of feature annotation.</text>
</comment>
<feature type="disulfide bond" evidence="4">
    <location>
        <begin position="465"/>
        <end position="486"/>
    </location>
</feature>
<dbReference type="SMART" id="SM00445">
    <property type="entry name" value="LINK"/>
    <property type="match status" value="2"/>
</dbReference>
<dbReference type="Pfam" id="PF09346">
    <property type="entry name" value="SMI1_KNR4"/>
    <property type="match status" value="1"/>
</dbReference>
<keyword evidence="6" id="KW-0812">Transmembrane</keyword>
<dbReference type="InterPro" id="IPR000538">
    <property type="entry name" value="Link_dom"/>
</dbReference>
<evidence type="ECO:0000256" key="5">
    <source>
        <dbReference type="SAM" id="MobiDB-lite"/>
    </source>
</evidence>
<keyword evidence="6" id="KW-0472">Membrane</keyword>
<evidence type="ECO:0000259" key="7">
    <source>
        <dbReference type="PROSITE" id="PS50181"/>
    </source>
</evidence>
<keyword evidence="11" id="KW-1185">Reference proteome</keyword>
<dbReference type="SUPFAM" id="SSF81383">
    <property type="entry name" value="F-box domain"/>
    <property type="match status" value="1"/>
</dbReference>
<evidence type="ECO:0000259" key="9">
    <source>
        <dbReference type="PROSITE" id="PS51087"/>
    </source>
</evidence>
<evidence type="ECO:0000256" key="2">
    <source>
        <dbReference type="ARBA" id="ARBA00022786"/>
    </source>
</evidence>
<dbReference type="InterPro" id="IPR007474">
    <property type="entry name" value="ApaG_domain"/>
</dbReference>
<dbReference type="SUPFAM" id="SSF56436">
    <property type="entry name" value="C-type lectin-like"/>
    <property type="match status" value="2"/>
</dbReference>
<feature type="region of interest" description="Disordered" evidence="5">
    <location>
        <begin position="700"/>
        <end position="734"/>
    </location>
</feature>
<accession>A0A444UDQ0</accession>
<dbReference type="GO" id="GO:0007155">
    <property type="term" value="P:cell adhesion"/>
    <property type="evidence" value="ECO:0007669"/>
    <property type="project" value="InterPro"/>
</dbReference>
<keyword evidence="6" id="KW-1133">Transmembrane helix</keyword>
<dbReference type="InterPro" id="IPR016186">
    <property type="entry name" value="C-type_lectin-like/link_sf"/>
</dbReference>
<dbReference type="PROSITE" id="PS51087">
    <property type="entry name" value="APAG"/>
    <property type="match status" value="1"/>
</dbReference>
<evidence type="ECO:0000313" key="11">
    <source>
        <dbReference type="Proteomes" id="UP000289886"/>
    </source>
</evidence>
<name>A0A444UDQ0_ACIRT</name>
<dbReference type="SMART" id="SM00860">
    <property type="entry name" value="SMI1_KNR4"/>
    <property type="match status" value="1"/>
</dbReference>
<evidence type="ECO:0000256" key="4">
    <source>
        <dbReference type="PROSITE-ProRule" id="PRU00323"/>
    </source>
</evidence>
<feature type="compositionally biased region" description="Polar residues" evidence="5">
    <location>
        <begin position="725"/>
        <end position="734"/>
    </location>
</feature>
<dbReference type="InterPro" id="IPR036767">
    <property type="entry name" value="ApaG_sf"/>
</dbReference>
<comment type="caution">
    <text evidence="10">The sequence shown here is derived from an EMBL/GenBank/DDBJ whole genome shotgun (WGS) entry which is preliminary data.</text>
</comment>
<dbReference type="SUPFAM" id="SSF57302">
    <property type="entry name" value="Snake toxin-like"/>
    <property type="match status" value="1"/>
</dbReference>
<comment type="pathway">
    <text evidence="1">Protein modification; protein ubiquitination.</text>
</comment>
<dbReference type="Pfam" id="PF00193">
    <property type="entry name" value="Xlink"/>
    <property type="match status" value="2"/>
</dbReference>
<dbReference type="InterPro" id="IPR001810">
    <property type="entry name" value="F-box_dom"/>
</dbReference>
<keyword evidence="3 4" id="KW-1015">Disulfide bond</keyword>
<dbReference type="GO" id="GO:0005540">
    <property type="term" value="F:hyaluronic acid binding"/>
    <property type="evidence" value="ECO:0007669"/>
    <property type="project" value="InterPro"/>
</dbReference>
<feature type="compositionally biased region" description="Acidic residues" evidence="5">
    <location>
        <begin position="394"/>
        <end position="409"/>
    </location>
</feature>
<dbReference type="InterPro" id="IPR045860">
    <property type="entry name" value="Snake_toxin-like_sf"/>
</dbReference>
<dbReference type="Gene3D" id="2.60.40.1470">
    <property type="entry name" value="ApaG domain"/>
    <property type="match status" value="1"/>
</dbReference>
<proteinExistence type="predicted"/>
<feature type="domain" description="Link" evidence="8">
    <location>
        <begin position="517"/>
        <end position="613"/>
    </location>
</feature>
<dbReference type="InterPro" id="IPR036047">
    <property type="entry name" value="F-box-like_dom_sf"/>
</dbReference>
<evidence type="ECO:0000256" key="1">
    <source>
        <dbReference type="ARBA" id="ARBA00004906"/>
    </source>
</evidence>
<feature type="domain" description="F-box" evidence="7">
    <location>
        <begin position="6"/>
        <end position="52"/>
    </location>
</feature>
<dbReference type="SUPFAM" id="SSF110069">
    <property type="entry name" value="ApaG-like"/>
    <property type="match status" value="1"/>
</dbReference>
<dbReference type="GO" id="GO:0005737">
    <property type="term" value="C:cytoplasm"/>
    <property type="evidence" value="ECO:0007669"/>
    <property type="project" value="TreeGrafter"/>
</dbReference>
<dbReference type="Gene3D" id="3.10.100.10">
    <property type="entry name" value="Mannose-Binding Protein A, subunit A"/>
    <property type="match status" value="2"/>
</dbReference>
<dbReference type="Gene3D" id="2.10.60.10">
    <property type="entry name" value="CD59"/>
    <property type="match status" value="1"/>
</dbReference>
<evidence type="ECO:0000259" key="8">
    <source>
        <dbReference type="PROSITE" id="PS50963"/>
    </source>
</evidence>
<evidence type="ECO:0000256" key="3">
    <source>
        <dbReference type="ARBA" id="ARBA00023157"/>
    </source>
</evidence>
<dbReference type="InterPro" id="IPR052121">
    <property type="entry name" value="F-box_SCF_Substrate_Recog"/>
</dbReference>
<feature type="compositionally biased region" description="Basic and acidic residues" evidence="5">
    <location>
        <begin position="705"/>
        <end position="715"/>
    </location>
</feature>
<dbReference type="PROSITE" id="PS50181">
    <property type="entry name" value="FBOX"/>
    <property type="match status" value="1"/>
</dbReference>
<dbReference type="SMART" id="SM00256">
    <property type="entry name" value="FBOX"/>
    <property type="match status" value="1"/>
</dbReference>
<protein>
    <submittedName>
        <fullName evidence="10">F-box only protein 3</fullName>
    </submittedName>
</protein>
<dbReference type="EMBL" id="SCEB01214770">
    <property type="protein sequence ID" value="RXM33291.1"/>
    <property type="molecule type" value="Genomic_DNA"/>
</dbReference>
<keyword evidence="2" id="KW-0833">Ubl conjugation pathway</keyword>
<reference evidence="10 11" key="1">
    <citation type="submission" date="2019-01" db="EMBL/GenBank/DDBJ databases">
        <title>Draft Genome and Complete Hox-Cluster Characterization of the Sterlet Sturgeon (Acipenser ruthenus).</title>
        <authorList>
            <person name="Wei Q."/>
        </authorList>
    </citation>
    <scope>NUCLEOTIDE SEQUENCE [LARGE SCALE GENOMIC DNA]</scope>
    <source>
        <strain evidence="10">WHYD16114868_AA</strain>
        <tissue evidence="10">Blood</tissue>
    </source>
</reference>
<feature type="transmembrane region" description="Helical" evidence="6">
    <location>
        <begin position="603"/>
        <end position="627"/>
    </location>
</feature>
<dbReference type="Pfam" id="PF04379">
    <property type="entry name" value="DUF525"/>
    <property type="match status" value="1"/>
</dbReference>
<evidence type="ECO:0000256" key="6">
    <source>
        <dbReference type="SAM" id="Phobius"/>
    </source>
</evidence>
<dbReference type="CDD" id="cd22084">
    <property type="entry name" value="F-box_FBXO3"/>
    <property type="match status" value="1"/>
</dbReference>
<dbReference type="AlphaFoldDB" id="A0A444UDQ0"/>
<feature type="domain" description="Link" evidence="8">
    <location>
        <begin position="419"/>
        <end position="511"/>
    </location>
</feature>